<sequence length="82" mass="9401">MWHAVQFKLKRYHRSQTKYQIVLTKTDLVFPIDVARRAIQIEENLKAKKSAVQPVMMVSSKSGAGIRSLRTVLAKFGRFAKP</sequence>
<protein>
    <submittedName>
        <fullName evidence="1">GTP-binding protein EngB</fullName>
    </submittedName>
</protein>
<keyword evidence="2" id="KW-1185">Reference proteome</keyword>
<reference evidence="1 2" key="1">
    <citation type="journal article" date="2022" name="Plant J.">
        <title>Chromosome-level genome of Camellia lanceoleosa provides a valuable resource for understanding genome evolution and self-incompatibility.</title>
        <authorList>
            <person name="Gong W."/>
            <person name="Xiao S."/>
            <person name="Wang L."/>
            <person name="Liao Z."/>
            <person name="Chang Y."/>
            <person name="Mo W."/>
            <person name="Hu G."/>
            <person name="Li W."/>
            <person name="Zhao G."/>
            <person name="Zhu H."/>
            <person name="Hu X."/>
            <person name="Ji K."/>
            <person name="Xiang X."/>
            <person name="Song Q."/>
            <person name="Yuan D."/>
            <person name="Jin S."/>
            <person name="Zhang L."/>
        </authorList>
    </citation>
    <scope>NUCLEOTIDE SEQUENCE [LARGE SCALE GENOMIC DNA]</scope>
    <source>
        <strain evidence="1">SQ_2022a</strain>
    </source>
</reference>
<gene>
    <name evidence="1" type="ORF">LOK49_LG13G02274</name>
</gene>
<dbReference type="Proteomes" id="UP001060215">
    <property type="component" value="Chromosome 14"/>
</dbReference>
<proteinExistence type="predicted"/>
<evidence type="ECO:0000313" key="2">
    <source>
        <dbReference type="Proteomes" id="UP001060215"/>
    </source>
</evidence>
<name>A0ACC0FK25_9ERIC</name>
<accession>A0ACC0FK25</accession>
<dbReference type="EMBL" id="CM045771">
    <property type="protein sequence ID" value="KAI7988598.1"/>
    <property type="molecule type" value="Genomic_DNA"/>
</dbReference>
<organism evidence="1 2">
    <name type="scientific">Camellia lanceoleosa</name>
    <dbReference type="NCBI Taxonomy" id="1840588"/>
    <lineage>
        <taxon>Eukaryota</taxon>
        <taxon>Viridiplantae</taxon>
        <taxon>Streptophyta</taxon>
        <taxon>Embryophyta</taxon>
        <taxon>Tracheophyta</taxon>
        <taxon>Spermatophyta</taxon>
        <taxon>Magnoliopsida</taxon>
        <taxon>eudicotyledons</taxon>
        <taxon>Gunneridae</taxon>
        <taxon>Pentapetalae</taxon>
        <taxon>asterids</taxon>
        <taxon>Ericales</taxon>
        <taxon>Theaceae</taxon>
        <taxon>Camellia</taxon>
    </lineage>
</organism>
<comment type="caution">
    <text evidence="1">The sequence shown here is derived from an EMBL/GenBank/DDBJ whole genome shotgun (WGS) entry which is preliminary data.</text>
</comment>
<evidence type="ECO:0000313" key="1">
    <source>
        <dbReference type="EMBL" id="KAI7988598.1"/>
    </source>
</evidence>